<evidence type="ECO:0000313" key="4">
    <source>
        <dbReference type="EMBL" id="KAF2114572.1"/>
    </source>
</evidence>
<dbReference type="EMBL" id="ML977325">
    <property type="protein sequence ID" value="KAF2114572.1"/>
    <property type="molecule type" value="Genomic_DNA"/>
</dbReference>
<evidence type="ECO:0000313" key="5">
    <source>
        <dbReference type="Proteomes" id="UP000799770"/>
    </source>
</evidence>
<dbReference type="PANTHER" id="PTHR24321:SF8">
    <property type="entry name" value="ESTRADIOL 17-BETA-DEHYDROGENASE 8-RELATED"/>
    <property type="match status" value="1"/>
</dbReference>
<dbReference type="PANTHER" id="PTHR24321">
    <property type="entry name" value="DEHYDROGENASES, SHORT CHAIN"/>
    <property type="match status" value="1"/>
</dbReference>
<dbReference type="InterPro" id="IPR020904">
    <property type="entry name" value="Sc_DH/Rdtase_CS"/>
</dbReference>
<comment type="similarity">
    <text evidence="1">Belongs to the short-chain dehydrogenases/reductases (SDR) family.</text>
</comment>
<gene>
    <name evidence="4" type="ORF">BDV96DRAFT_494908</name>
</gene>
<dbReference type="FunFam" id="3.40.50.720:FF:000084">
    <property type="entry name" value="Short-chain dehydrogenase reductase"/>
    <property type="match status" value="1"/>
</dbReference>
<keyword evidence="2" id="KW-0521">NADP</keyword>
<dbReference type="PRINTS" id="PR00080">
    <property type="entry name" value="SDRFAMILY"/>
</dbReference>
<sequence>MTFSKQFSGRVIAITGAASGIGLATAHLLASRGAKGLSLADLSREGLETASSSLKEEYPETGVFLFPLDVRKSEEVEQWIQKTVEHFGHLDGAANMAGVIPRTFNTTGLDAQDLSDWDFIIGVNLTGVMHCLRAQLKHISAPGGSIVNAGSIAGLIGRPKLASYAASKHGVLGLTKSAAKEVGEKGVRVNAICPGRINTPMASNAGKVAATTAGGGAEARDQETIQGVALRREGQPEEVAKLIAFLLSDESAYITGASISIDGGWNC</sequence>
<evidence type="ECO:0000256" key="1">
    <source>
        <dbReference type="ARBA" id="ARBA00006484"/>
    </source>
</evidence>
<reference evidence="4" key="1">
    <citation type="journal article" date="2020" name="Stud. Mycol.">
        <title>101 Dothideomycetes genomes: a test case for predicting lifestyles and emergence of pathogens.</title>
        <authorList>
            <person name="Haridas S."/>
            <person name="Albert R."/>
            <person name="Binder M."/>
            <person name="Bloem J."/>
            <person name="Labutti K."/>
            <person name="Salamov A."/>
            <person name="Andreopoulos B."/>
            <person name="Baker S."/>
            <person name="Barry K."/>
            <person name="Bills G."/>
            <person name="Bluhm B."/>
            <person name="Cannon C."/>
            <person name="Castanera R."/>
            <person name="Culley D."/>
            <person name="Daum C."/>
            <person name="Ezra D."/>
            <person name="Gonzalez J."/>
            <person name="Henrissat B."/>
            <person name="Kuo A."/>
            <person name="Liang C."/>
            <person name="Lipzen A."/>
            <person name="Lutzoni F."/>
            <person name="Magnuson J."/>
            <person name="Mondo S."/>
            <person name="Nolan M."/>
            <person name="Ohm R."/>
            <person name="Pangilinan J."/>
            <person name="Park H.-J."/>
            <person name="Ramirez L."/>
            <person name="Alfaro M."/>
            <person name="Sun H."/>
            <person name="Tritt A."/>
            <person name="Yoshinaga Y."/>
            <person name="Zwiers L.-H."/>
            <person name="Turgeon B."/>
            <person name="Goodwin S."/>
            <person name="Spatafora J."/>
            <person name="Crous P."/>
            <person name="Grigoriev I."/>
        </authorList>
    </citation>
    <scope>NUCLEOTIDE SEQUENCE</scope>
    <source>
        <strain evidence="4">CBS 627.86</strain>
    </source>
</reference>
<dbReference type="OrthoDB" id="1669814at2759"/>
<name>A0A6A5Z567_9PLEO</name>
<evidence type="ECO:0000256" key="2">
    <source>
        <dbReference type="ARBA" id="ARBA00022857"/>
    </source>
</evidence>
<dbReference type="SUPFAM" id="SSF51735">
    <property type="entry name" value="NAD(P)-binding Rossmann-fold domains"/>
    <property type="match status" value="1"/>
</dbReference>
<dbReference type="AlphaFoldDB" id="A0A6A5Z567"/>
<dbReference type="Pfam" id="PF13561">
    <property type="entry name" value="adh_short_C2"/>
    <property type="match status" value="1"/>
</dbReference>
<keyword evidence="3" id="KW-0560">Oxidoreductase</keyword>
<dbReference type="GO" id="GO:0016491">
    <property type="term" value="F:oxidoreductase activity"/>
    <property type="evidence" value="ECO:0007669"/>
    <property type="project" value="UniProtKB-KW"/>
</dbReference>
<accession>A0A6A5Z567</accession>
<dbReference type="InterPro" id="IPR036291">
    <property type="entry name" value="NAD(P)-bd_dom_sf"/>
</dbReference>
<dbReference type="Proteomes" id="UP000799770">
    <property type="component" value="Unassembled WGS sequence"/>
</dbReference>
<organism evidence="4 5">
    <name type="scientific">Lophiotrema nucula</name>
    <dbReference type="NCBI Taxonomy" id="690887"/>
    <lineage>
        <taxon>Eukaryota</taxon>
        <taxon>Fungi</taxon>
        <taxon>Dikarya</taxon>
        <taxon>Ascomycota</taxon>
        <taxon>Pezizomycotina</taxon>
        <taxon>Dothideomycetes</taxon>
        <taxon>Pleosporomycetidae</taxon>
        <taxon>Pleosporales</taxon>
        <taxon>Lophiotremataceae</taxon>
        <taxon>Lophiotrema</taxon>
    </lineage>
</organism>
<dbReference type="PRINTS" id="PR00081">
    <property type="entry name" value="GDHRDH"/>
</dbReference>
<proteinExistence type="inferred from homology"/>
<protein>
    <submittedName>
        <fullName evidence="4">3-oxoacyl-reductase</fullName>
    </submittedName>
</protein>
<dbReference type="InterPro" id="IPR002347">
    <property type="entry name" value="SDR_fam"/>
</dbReference>
<keyword evidence="5" id="KW-1185">Reference proteome</keyword>
<dbReference type="CDD" id="cd05233">
    <property type="entry name" value="SDR_c"/>
    <property type="match status" value="1"/>
</dbReference>
<dbReference type="Gene3D" id="3.40.50.720">
    <property type="entry name" value="NAD(P)-binding Rossmann-like Domain"/>
    <property type="match status" value="1"/>
</dbReference>
<dbReference type="PROSITE" id="PS00061">
    <property type="entry name" value="ADH_SHORT"/>
    <property type="match status" value="1"/>
</dbReference>
<evidence type="ECO:0000256" key="3">
    <source>
        <dbReference type="ARBA" id="ARBA00023002"/>
    </source>
</evidence>